<proteinExistence type="predicted"/>
<name>A0ABW1A1A4_9ACTN</name>
<keyword evidence="2" id="KW-1185">Reference proteome</keyword>
<gene>
    <name evidence="1" type="ORF">ACFPZN_22775</name>
</gene>
<dbReference type="RefSeq" id="WP_378284116.1">
    <property type="nucleotide sequence ID" value="NZ_JBHSON010000032.1"/>
</dbReference>
<organism evidence="1 2">
    <name type="scientific">Actinomadura rugatobispora</name>
    <dbReference type="NCBI Taxonomy" id="1994"/>
    <lineage>
        <taxon>Bacteria</taxon>
        <taxon>Bacillati</taxon>
        <taxon>Actinomycetota</taxon>
        <taxon>Actinomycetes</taxon>
        <taxon>Streptosporangiales</taxon>
        <taxon>Thermomonosporaceae</taxon>
        <taxon>Actinomadura</taxon>
    </lineage>
</organism>
<accession>A0ABW1A1A4</accession>
<evidence type="ECO:0000313" key="2">
    <source>
        <dbReference type="Proteomes" id="UP001596074"/>
    </source>
</evidence>
<evidence type="ECO:0000313" key="1">
    <source>
        <dbReference type="EMBL" id="MFC5748452.1"/>
    </source>
</evidence>
<dbReference type="EMBL" id="JBHSON010000032">
    <property type="protein sequence ID" value="MFC5748452.1"/>
    <property type="molecule type" value="Genomic_DNA"/>
</dbReference>
<dbReference type="Proteomes" id="UP001596074">
    <property type="component" value="Unassembled WGS sequence"/>
</dbReference>
<protein>
    <submittedName>
        <fullName evidence="1">Uncharacterized protein</fullName>
    </submittedName>
</protein>
<comment type="caution">
    <text evidence="1">The sequence shown here is derived from an EMBL/GenBank/DDBJ whole genome shotgun (WGS) entry which is preliminary data.</text>
</comment>
<reference evidence="2" key="1">
    <citation type="journal article" date="2019" name="Int. J. Syst. Evol. Microbiol.">
        <title>The Global Catalogue of Microorganisms (GCM) 10K type strain sequencing project: providing services to taxonomists for standard genome sequencing and annotation.</title>
        <authorList>
            <consortium name="The Broad Institute Genomics Platform"/>
            <consortium name="The Broad Institute Genome Sequencing Center for Infectious Disease"/>
            <person name="Wu L."/>
            <person name="Ma J."/>
        </authorList>
    </citation>
    <scope>NUCLEOTIDE SEQUENCE [LARGE SCALE GENOMIC DNA]</scope>
    <source>
        <strain evidence="2">KCTC 42087</strain>
    </source>
</reference>
<sequence length="154" mass="17237">MIQPTGNRDPDETHEAVQRGRARQYTLCAIALQHDRLSVGAEGVFDQALTNGLAAVVAHTWPSKEADRKGRVLSADSLLTVIENHGTAAEDGVMWVPHDPEGPLYDEPFYEEPHEATEDQVQPFDDEPGEWWLKQSWDGPIFAAHHHRLPTSPR</sequence>